<dbReference type="PANTHER" id="PTHR30176:SF3">
    <property type="entry name" value="FERREDOXIN-TYPE PROTEIN NAPH"/>
    <property type="match status" value="1"/>
</dbReference>
<evidence type="ECO:0000313" key="9">
    <source>
        <dbReference type="EMBL" id="HIS63931.1"/>
    </source>
</evidence>
<dbReference type="AlphaFoldDB" id="A0A9D1F8X6"/>
<gene>
    <name evidence="9" type="ORF">IAA83_00995</name>
</gene>
<dbReference type="InterPro" id="IPR051684">
    <property type="entry name" value="Electron_Trans/Redox"/>
</dbReference>
<dbReference type="InterPro" id="IPR017896">
    <property type="entry name" value="4Fe4S_Fe-S-bd"/>
</dbReference>
<evidence type="ECO:0000256" key="5">
    <source>
        <dbReference type="ARBA" id="ARBA00023004"/>
    </source>
</evidence>
<name>A0A9D1F8X6_9FIRM</name>
<evidence type="ECO:0000256" key="6">
    <source>
        <dbReference type="ARBA" id="ARBA00023014"/>
    </source>
</evidence>
<dbReference type="EMBL" id="DVJJ01000020">
    <property type="protein sequence ID" value="HIS63931.1"/>
    <property type="molecule type" value="Genomic_DNA"/>
</dbReference>
<evidence type="ECO:0000256" key="7">
    <source>
        <dbReference type="SAM" id="Phobius"/>
    </source>
</evidence>
<dbReference type="SUPFAM" id="SSF54862">
    <property type="entry name" value="4Fe-4S ferredoxins"/>
    <property type="match status" value="1"/>
</dbReference>
<feature type="transmembrane region" description="Helical" evidence="7">
    <location>
        <begin position="77"/>
        <end position="103"/>
    </location>
</feature>
<keyword evidence="7" id="KW-1133">Transmembrane helix</keyword>
<feature type="domain" description="4Fe-4S ferredoxin-type" evidence="8">
    <location>
        <begin position="253"/>
        <end position="282"/>
    </location>
</feature>
<dbReference type="PROSITE" id="PS51379">
    <property type="entry name" value="4FE4S_FER_2"/>
    <property type="match status" value="2"/>
</dbReference>
<keyword evidence="4" id="KW-0249">Electron transport</keyword>
<keyword evidence="3" id="KW-0479">Metal-binding</keyword>
<keyword evidence="1" id="KW-0813">Transport</keyword>
<feature type="domain" description="4Fe-4S ferredoxin-type" evidence="8">
    <location>
        <begin position="228"/>
        <end position="247"/>
    </location>
</feature>
<evidence type="ECO:0000256" key="1">
    <source>
        <dbReference type="ARBA" id="ARBA00022448"/>
    </source>
</evidence>
<dbReference type="GO" id="GO:0051539">
    <property type="term" value="F:4 iron, 4 sulfur cluster binding"/>
    <property type="evidence" value="ECO:0007669"/>
    <property type="project" value="UniProtKB-KW"/>
</dbReference>
<comment type="caution">
    <text evidence="9">The sequence shown here is derived from an EMBL/GenBank/DDBJ whole genome shotgun (WGS) entry which is preliminary data.</text>
</comment>
<keyword evidence="6" id="KW-0411">Iron-sulfur</keyword>
<evidence type="ECO:0000259" key="8">
    <source>
        <dbReference type="PROSITE" id="PS51379"/>
    </source>
</evidence>
<keyword evidence="7" id="KW-0812">Transmembrane</keyword>
<keyword evidence="2" id="KW-0004">4Fe-4S</keyword>
<dbReference type="Pfam" id="PF12801">
    <property type="entry name" value="Fer4_5"/>
    <property type="match status" value="3"/>
</dbReference>
<evidence type="ECO:0000256" key="3">
    <source>
        <dbReference type="ARBA" id="ARBA00022723"/>
    </source>
</evidence>
<dbReference type="Proteomes" id="UP000886741">
    <property type="component" value="Unassembled WGS sequence"/>
</dbReference>
<accession>A0A9D1F8X6</accession>
<protein>
    <submittedName>
        <fullName evidence="9">4Fe-4S binding protein</fullName>
    </submittedName>
</protein>
<dbReference type="InterPro" id="IPR017900">
    <property type="entry name" value="4Fe4S_Fe_S_CS"/>
</dbReference>
<feature type="transmembrane region" description="Helical" evidence="7">
    <location>
        <begin position="128"/>
        <end position="149"/>
    </location>
</feature>
<dbReference type="GO" id="GO:0046872">
    <property type="term" value="F:metal ion binding"/>
    <property type="evidence" value="ECO:0007669"/>
    <property type="project" value="UniProtKB-KW"/>
</dbReference>
<evidence type="ECO:0000313" key="10">
    <source>
        <dbReference type="Proteomes" id="UP000886741"/>
    </source>
</evidence>
<dbReference type="Pfam" id="PF00037">
    <property type="entry name" value="Fer4"/>
    <property type="match status" value="1"/>
</dbReference>
<reference evidence="9" key="2">
    <citation type="journal article" date="2021" name="PeerJ">
        <title>Extensive microbial diversity within the chicken gut microbiome revealed by metagenomics and culture.</title>
        <authorList>
            <person name="Gilroy R."/>
            <person name="Ravi A."/>
            <person name="Getino M."/>
            <person name="Pursley I."/>
            <person name="Horton D.L."/>
            <person name="Alikhan N.F."/>
            <person name="Baker D."/>
            <person name="Gharbi K."/>
            <person name="Hall N."/>
            <person name="Watson M."/>
            <person name="Adriaenssens E.M."/>
            <person name="Foster-Nyarko E."/>
            <person name="Jarju S."/>
            <person name="Secka A."/>
            <person name="Antonio M."/>
            <person name="Oren A."/>
            <person name="Chaudhuri R.R."/>
            <person name="La Ragione R."/>
            <person name="Hildebrand F."/>
            <person name="Pallen M.J."/>
        </authorList>
    </citation>
    <scope>NUCLEOTIDE SEQUENCE</scope>
    <source>
        <strain evidence="9">ChiBcec16-1751</strain>
    </source>
</reference>
<dbReference type="GO" id="GO:0005886">
    <property type="term" value="C:plasma membrane"/>
    <property type="evidence" value="ECO:0007669"/>
    <property type="project" value="TreeGrafter"/>
</dbReference>
<keyword evidence="7" id="KW-0472">Membrane</keyword>
<dbReference type="PANTHER" id="PTHR30176">
    <property type="entry name" value="FERREDOXIN-TYPE PROTEIN NAPH"/>
    <property type="match status" value="1"/>
</dbReference>
<keyword evidence="5" id="KW-0408">Iron</keyword>
<sequence>MARKTLRSKLRLGCQVAFTALSNGYVQGFFQGKIYSGPTKYACVPGLNCYSCPGALGSCPIGSLQAVIGSRKFHLSLYVLGFLMMVGAILGKAVCGFLCPFGLVQDLLHKIPGVKKLRRLPGEKYLQWLRYVMLGLLVILLPMVVVDIVGQGSPWFCKYVCPSGTLLGGIPLLAGNPALRGAVGWLFTWKIAILVVILVLSVFLYRPFCRYLCPLGAVYGFFNRFALYRFTLNEEQCTHCGACHQVCGLDIDPSKTPNHSQCIRCGKCLDACPHGAICSTWQKKKDKKS</sequence>
<evidence type="ECO:0000256" key="2">
    <source>
        <dbReference type="ARBA" id="ARBA00022485"/>
    </source>
</evidence>
<dbReference type="Gene3D" id="3.30.70.20">
    <property type="match status" value="1"/>
</dbReference>
<feature type="transmembrane region" description="Helical" evidence="7">
    <location>
        <begin position="186"/>
        <end position="205"/>
    </location>
</feature>
<dbReference type="PROSITE" id="PS00198">
    <property type="entry name" value="4FE4S_FER_1"/>
    <property type="match status" value="1"/>
</dbReference>
<proteinExistence type="predicted"/>
<reference evidence="9" key="1">
    <citation type="submission" date="2020-10" db="EMBL/GenBank/DDBJ databases">
        <authorList>
            <person name="Gilroy R."/>
        </authorList>
    </citation>
    <scope>NUCLEOTIDE SEQUENCE</scope>
    <source>
        <strain evidence="9">ChiBcec16-1751</strain>
    </source>
</reference>
<evidence type="ECO:0000256" key="4">
    <source>
        <dbReference type="ARBA" id="ARBA00022982"/>
    </source>
</evidence>
<organism evidence="9 10">
    <name type="scientific">Candidatus Avoscillospira avistercoris</name>
    <dbReference type="NCBI Taxonomy" id="2840707"/>
    <lineage>
        <taxon>Bacteria</taxon>
        <taxon>Bacillati</taxon>
        <taxon>Bacillota</taxon>
        <taxon>Clostridia</taxon>
        <taxon>Eubacteriales</taxon>
        <taxon>Oscillospiraceae</taxon>
        <taxon>Oscillospiraceae incertae sedis</taxon>
        <taxon>Candidatus Avoscillospira</taxon>
    </lineage>
</organism>